<organism evidence="4">
    <name type="scientific">marine metagenome</name>
    <dbReference type="NCBI Taxonomy" id="408172"/>
    <lineage>
        <taxon>unclassified sequences</taxon>
        <taxon>metagenomes</taxon>
        <taxon>ecological metagenomes</taxon>
    </lineage>
</organism>
<reference evidence="4" key="1">
    <citation type="submission" date="2018-05" db="EMBL/GenBank/DDBJ databases">
        <authorList>
            <person name="Lanie J.A."/>
            <person name="Ng W.-L."/>
            <person name="Kazmierczak K.M."/>
            <person name="Andrzejewski T.M."/>
            <person name="Davidsen T.M."/>
            <person name="Wayne K.J."/>
            <person name="Tettelin H."/>
            <person name="Glass J.I."/>
            <person name="Rusch D."/>
            <person name="Podicherti R."/>
            <person name="Tsui H.-C.T."/>
            <person name="Winkler M.E."/>
        </authorList>
    </citation>
    <scope>NUCLEOTIDE SEQUENCE</scope>
</reference>
<dbReference type="InterPro" id="IPR035068">
    <property type="entry name" value="TldD/PmbA_N"/>
</dbReference>
<dbReference type="EMBL" id="UINC01021739">
    <property type="protein sequence ID" value="SVA89931.1"/>
    <property type="molecule type" value="Genomic_DNA"/>
</dbReference>
<dbReference type="PANTHER" id="PTHR43421:SF1">
    <property type="entry name" value="METALLOPROTEASE PMBA"/>
    <property type="match status" value="1"/>
</dbReference>
<accession>A0A381ZLU2</accession>
<evidence type="ECO:0000259" key="3">
    <source>
        <dbReference type="Pfam" id="PF19290"/>
    </source>
</evidence>
<dbReference type="GO" id="GO:0008237">
    <property type="term" value="F:metallopeptidase activity"/>
    <property type="evidence" value="ECO:0007669"/>
    <property type="project" value="InterPro"/>
</dbReference>
<proteinExistence type="predicted"/>
<dbReference type="InterPro" id="IPR045570">
    <property type="entry name" value="Metalloprtase-TldD/E_cen_dom"/>
</dbReference>
<evidence type="ECO:0008006" key="5">
    <source>
        <dbReference type="Google" id="ProtNLM"/>
    </source>
</evidence>
<dbReference type="GO" id="GO:0006508">
    <property type="term" value="P:proteolysis"/>
    <property type="evidence" value="ECO:0007669"/>
    <property type="project" value="InterPro"/>
</dbReference>
<sequence>MLDMRQAAEQVLFLAEKKKLKDVDIVVERNESLDLEIQDGKVEKVEQSTSLGLGVRVLDEGRTGLASTERLSLEAIELAFKNACENAKLQDPTEVIMLDAPTEIPDSSLLDLHNPELDQLNSDQLTELGFSIEDSVKAADKRVVSIPYLGVSRGRNESLLLSSRGVSYTQHSNEVAAWCGPLLQEGDSRKSGMKILNRREWDPKAGKRVGEEAVEKAAELLNASPIQSAKMPVVLDEYTAPGFLAMYFRAFSAEAAQRGLSRLKGKLGQKIAVPELTLLDDPHRPGGKRSCFMDSEGFLTKQLPLIENGIFRNFLYHVESARKENKTSTGHASRGYSGGISTRSHNLVCPAGEYSLDQLCALEKKCLLVTELEGQAGCDPVSGDISIGVQGFLIENGRRVQPVDSVTVAGNFFDVLNNIRGFGNTYQPELTHLFIPALLIQEMSVSG</sequence>
<dbReference type="GO" id="GO:0005829">
    <property type="term" value="C:cytosol"/>
    <property type="evidence" value="ECO:0007669"/>
    <property type="project" value="TreeGrafter"/>
</dbReference>
<protein>
    <recommendedName>
        <fullName evidence="5">TldD/PmbA family protein</fullName>
    </recommendedName>
</protein>
<dbReference type="PANTHER" id="PTHR43421">
    <property type="entry name" value="METALLOPROTEASE PMBA"/>
    <property type="match status" value="1"/>
</dbReference>
<dbReference type="InterPro" id="IPR036059">
    <property type="entry name" value="TldD/PmbA_sf"/>
</dbReference>
<dbReference type="AlphaFoldDB" id="A0A381ZLU2"/>
<feature type="domain" description="Metalloprotease TldD/E N-terminal" evidence="1">
    <location>
        <begin position="23"/>
        <end position="87"/>
    </location>
</feature>
<dbReference type="InterPro" id="IPR002510">
    <property type="entry name" value="Metalloprtase-TldD/E_N"/>
</dbReference>
<name>A0A381ZLU2_9ZZZZ</name>
<dbReference type="InterPro" id="IPR047657">
    <property type="entry name" value="PmbA"/>
</dbReference>
<dbReference type="SUPFAM" id="SSF111283">
    <property type="entry name" value="Putative modulator of DNA gyrase, PmbA/TldD"/>
    <property type="match status" value="1"/>
</dbReference>
<dbReference type="Pfam" id="PF01523">
    <property type="entry name" value="PmbA_TldD_1st"/>
    <property type="match status" value="1"/>
</dbReference>
<dbReference type="Pfam" id="PF19289">
    <property type="entry name" value="PmbA_TldD_3rd"/>
    <property type="match status" value="1"/>
</dbReference>
<dbReference type="Pfam" id="PF19290">
    <property type="entry name" value="PmbA_TldD_2nd"/>
    <property type="match status" value="1"/>
</dbReference>
<evidence type="ECO:0000259" key="1">
    <source>
        <dbReference type="Pfam" id="PF01523"/>
    </source>
</evidence>
<dbReference type="InterPro" id="IPR045569">
    <property type="entry name" value="Metalloprtase-TldD/E_C"/>
</dbReference>
<feature type="domain" description="Metalloprotease TldD/E central" evidence="3">
    <location>
        <begin position="116"/>
        <end position="221"/>
    </location>
</feature>
<dbReference type="Gene3D" id="3.30.2290.10">
    <property type="entry name" value="PmbA/TldD superfamily"/>
    <property type="match status" value="1"/>
</dbReference>
<evidence type="ECO:0000259" key="2">
    <source>
        <dbReference type="Pfam" id="PF19289"/>
    </source>
</evidence>
<gene>
    <name evidence="4" type="ORF">METZ01_LOCUS142785</name>
</gene>
<feature type="domain" description="Metalloprotease TldD/E C-terminal" evidence="2">
    <location>
        <begin position="229"/>
        <end position="447"/>
    </location>
</feature>
<evidence type="ECO:0000313" key="4">
    <source>
        <dbReference type="EMBL" id="SVA89931.1"/>
    </source>
</evidence>